<dbReference type="EMBL" id="JRES01001383">
    <property type="protein sequence ID" value="KNC23221.1"/>
    <property type="molecule type" value="Genomic_DNA"/>
</dbReference>
<evidence type="ECO:0008006" key="5">
    <source>
        <dbReference type="Google" id="ProtNLM"/>
    </source>
</evidence>
<name>A0A0L0BT70_LUCCU</name>
<evidence type="ECO:0000313" key="4">
    <source>
        <dbReference type="Proteomes" id="UP000037069"/>
    </source>
</evidence>
<sequence>MNIDNTLSEETLMDCDIDDETLQFIGPSKSIEKPKAHKRKKLRRLVDNGDMDKNKRSSHKCKRILIITALITFTIALLMGHYFTQNNSNTKQILKEFLKNYRNQYTEIVHGKNNYCDQKQPLDTATLFARIKQNHILHQEQAMQHIEVALRNESDLNAIALVGPTGVGKTLFMGALQENFPWQENVHTYAWNTYVKDEAEKFHLIRILIENLSECGQNLLVIENLQACDHGVIPIINQLLIEANKKQHKRVVIFYVFNLNTMLTAEAYATQKNLLQSLPDCQVINFKSFKQAELRDCIKRESEIEHVTLGKQDYDEIVETIDPLKSGCKNVNAKVLMYHTIKNKKDNN</sequence>
<evidence type="ECO:0000256" key="1">
    <source>
        <dbReference type="SAM" id="MobiDB-lite"/>
    </source>
</evidence>
<evidence type="ECO:0000256" key="2">
    <source>
        <dbReference type="SAM" id="Phobius"/>
    </source>
</evidence>
<organism evidence="3 4">
    <name type="scientific">Lucilia cuprina</name>
    <name type="common">Green bottle fly</name>
    <name type="synonym">Australian sheep blowfly</name>
    <dbReference type="NCBI Taxonomy" id="7375"/>
    <lineage>
        <taxon>Eukaryota</taxon>
        <taxon>Metazoa</taxon>
        <taxon>Ecdysozoa</taxon>
        <taxon>Arthropoda</taxon>
        <taxon>Hexapoda</taxon>
        <taxon>Insecta</taxon>
        <taxon>Pterygota</taxon>
        <taxon>Neoptera</taxon>
        <taxon>Endopterygota</taxon>
        <taxon>Diptera</taxon>
        <taxon>Brachycera</taxon>
        <taxon>Muscomorpha</taxon>
        <taxon>Oestroidea</taxon>
        <taxon>Calliphoridae</taxon>
        <taxon>Luciliinae</taxon>
        <taxon>Lucilia</taxon>
    </lineage>
</organism>
<dbReference type="SUPFAM" id="SSF52540">
    <property type="entry name" value="P-loop containing nucleoside triphosphate hydrolases"/>
    <property type="match status" value="1"/>
</dbReference>
<keyword evidence="2" id="KW-0472">Membrane</keyword>
<dbReference type="OMA" id="KAFPRIM"/>
<dbReference type="AlphaFoldDB" id="A0A0L0BT70"/>
<protein>
    <recommendedName>
        <fullName evidence="5">AAA+ ATPase domain-containing protein</fullName>
    </recommendedName>
</protein>
<keyword evidence="4" id="KW-1185">Reference proteome</keyword>
<reference evidence="3 4" key="1">
    <citation type="journal article" date="2015" name="Nat. Commun.">
        <title>Lucilia cuprina genome unlocks parasitic fly biology to underpin future interventions.</title>
        <authorList>
            <person name="Anstead C.A."/>
            <person name="Korhonen P.K."/>
            <person name="Young N.D."/>
            <person name="Hall R.S."/>
            <person name="Jex A.R."/>
            <person name="Murali S.C."/>
            <person name="Hughes D.S."/>
            <person name="Lee S.F."/>
            <person name="Perry T."/>
            <person name="Stroehlein A.J."/>
            <person name="Ansell B.R."/>
            <person name="Breugelmans B."/>
            <person name="Hofmann A."/>
            <person name="Qu J."/>
            <person name="Dugan S."/>
            <person name="Lee S.L."/>
            <person name="Chao H."/>
            <person name="Dinh H."/>
            <person name="Han Y."/>
            <person name="Doddapaneni H.V."/>
            <person name="Worley K.C."/>
            <person name="Muzny D.M."/>
            <person name="Ioannidis P."/>
            <person name="Waterhouse R.M."/>
            <person name="Zdobnov E.M."/>
            <person name="James P.J."/>
            <person name="Bagnall N.H."/>
            <person name="Kotze A.C."/>
            <person name="Gibbs R.A."/>
            <person name="Richards S."/>
            <person name="Batterham P."/>
            <person name="Gasser R.B."/>
        </authorList>
    </citation>
    <scope>NUCLEOTIDE SEQUENCE [LARGE SCALE GENOMIC DNA]</scope>
    <source>
        <strain evidence="3 4">LS</strain>
        <tissue evidence="3">Full body</tissue>
    </source>
</reference>
<accession>A0A0L0BT70</accession>
<comment type="caution">
    <text evidence="3">The sequence shown here is derived from an EMBL/GenBank/DDBJ whole genome shotgun (WGS) entry which is preliminary data.</text>
</comment>
<feature type="region of interest" description="Disordered" evidence="1">
    <location>
        <begin position="36"/>
        <end position="55"/>
    </location>
</feature>
<keyword evidence="2" id="KW-0812">Transmembrane</keyword>
<dbReference type="OrthoDB" id="8191652at2759"/>
<evidence type="ECO:0000313" key="3">
    <source>
        <dbReference type="EMBL" id="KNC23221.1"/>
    </source>
</evidence>
<dbReference type="Gene3D" id="3.40.50.300">
    <property type="entry name" value="P-loop containing nucleotide triphosphate hydrolases"/>
    <property type="match status" value="1"/>
</dbReference>
<feature type="transmembrane region" description="Helical" evidence="2">
    <location>
        <begin position="64"/>
        <end position="83"/>
    </location>
</feature>
<dbReference type="InterPro" id="IPR027417">
    <property type="entry name" value="P-loop_NTPase"/>
</dbReference>
<keyword evidence="2" id="KW-1133">Transmembrane helix</keyword>
<feature type="compositionally biased region" description="Basic and acidic residues" evidence="1">
    <location>
        <begin position="44"/>
        <end position="55"/>
    </location>
</feature>
<dbReference type="Proteomes" id="UP000037069">
    <property type="component" value="Unassembled WGS sequence"/>
</dbReference>
<proteinExistence type="predicted"/>
<gene>
    <name evidence="3" type="ORF">FF38_01047</name>
</gene>